<feature type="compositionally biased region" description="Basic and acidic residues" evidence="1">
    <location>
        <begin position="9"/>
        <end position="21"/>
    </location>
</feature>
<evidence type="ECO:0000256" key="1">
    <source>
        <dbReference type="SAM" id="MobiDB-lite"/>
    </source>
</evidence>
<accession>A0A8J3EV44</accession>
<sequence length="304" mass="31366">MHRLHHRDGHTGWDRRRAPRRHVDPGDTVELVLADCFGGQLGPDATADAIAALDLARANPLTGPVAVPSAAPGDTLTVEVLAIETGPVGWTALIPGFGLLADEFPDPHVVVSSLTDGTVDFGGFARLPARPFLGTVGLAPAATGEHSVIPPRRVGGNLDCRDVRVGATLLLPVEVPHALLSVGDPHAAQGDGEVCGTAVETSATATVRIGLRRGGDLPAPQLELPAGASSPHGPRLVTTGVGPDLYAAARDATRAMVDRLGTDHGLAPVDAYALCSVAADLRIVEVVDAPNWVVALDLDLTVLR</sequence>
<dbReference type="RefSeq" id="WP_130650158.1">
    <property type="nucleotide sequence ID" value="NZ_BMHA01000011.1"/>
</dbReference>
<keyword evidence="3" id="KW-1185">Reference proteome</keyword>
<evidence type="ECO:0000313" key="2">
    <source>
        <dbReference type="EMBL" id="GGI08440.1"/>
    </source>
</evidence>
<evidence type="ECO:0000313" key="3">
    <source>
        <dbReference type="Proteomes" id="UP000650511"/>
    </source>
</evidence>
<dbReference type="Pfam" id="PF03069">
    <property type="entry name" value="FmdA_AmdA"/>
    <property type="match status" value="2"/>
</dbReference>
<dbReference type="Gene3D" id="3.10.28.20">
    <property type="entry name" value="Acetamidase/Formamidase-like domains"/>
    <property type="match status" value="1"/>
</dbReference>
<dbReference type="SUPFAM" id="SSF141130">
    <property type="entry name" value="Acetamidase/Formamidase-like"/>
    <property type="match status" value="1"/>
</dbReference>
<dbReference type="PANTHER" id="PTHR31891:SF1">
    <property type="entry name" value="FORMAMIDASE C869.04-RELATED"/>
    <property type="match status" value="1"/>
</dbReference>
<dbReference type="Proteomes" id="UP000650511">
    <property type="component" value="Unassembled WGS sequence"/>
</dbReference>
<gene>
    <name evidence="2" type="ORF">GCM10011354_29100</name>
</gene>
<reference evidence="2" key="1">
    <citation type="journal article" date="2014" name="Int. J. Syst. Evol. Microbiol.">
        <title>Complete genome sequence of Corynebacterium casei LMG S-19264T (=DSM 44701T), isolated from a smear-ripened cheese.</title>
        <authorList>
            <consortium name="US DOE Joint Genome Institute (JGI-PGF)"/>
            <person name="Walter F."/>
            <person name="Albersmeier A."/>
            <person name="Kalinowski J."/>
            <person name="Ruckert C."/>
        </authorList>
    </citation>
    <scope>NUCLEOTIDE SEQUENCE</scope>
    <source>
        <strain evidence="2">CGMCC 1.14988</strain>
    </source>
</reference>
<dbReference type="GO" id="GO:0016811">
    <property type="term" value="F:hydrolase activity, acting on carbon-nitrogen (but not peptide) bonds, in linear amides"/>
    <property type="evidence" value="ECO:0007669"/>
    <property type="project" value="InterPro"/>
</dbReference>
<comment type="caution">
    <text evidence="2">The sequence shown here is derived from an EMBL/GenBank/DDBJ whole genome shotgun (WGS) entry which is preliminary data.</text>
</comment>
<dbReference type="InterPro" id="IPR004304">
    <property type="entry name" value="FmdA_AmdA"/>
</dbReference>
<organism evidence="2 3">
    <name type="scientific">Egicoccus halophilus</name>
    <dbReference type="NCBI Taxonomy" id="1670830"/>
    <lineage>
        <taxon>Bacteria</taxon>
        <taxon>Bacillati</taxon>
        <taxon>Actinomycetota</taxon>
        <taxon>Nitriliruptoria</taxon>
        <taxon>Egicoccales</taxon>
        <taxon>Egicoccaceae</taxon>
        <taxon>Egicoccus</taxon>
    </lineage>
</organism>
<proteinExistence type="predicted"/>
<reference evidence="2" key="2">
    <citation type="submission" date="2020-09" db="EMBL/GenBank/DDBJ databases">
        <authorList>
            <person name="Sun Q."/>
            <person name="Zhou Y."/>
        </authorList>
    </citation>
    <scope>NUCLEOTIDE SEQUENCE</scope>
    <source>
        <strain evidence="2">CGMCC 1.14988</strain>
    </source>
</reference>
<feature type="region of interest" description="Disordered" evidence="1">
    <location>
        <begin position="1"/>
        <end position="21"/>
    </location>
</feature>
<dbReference type="AlphaFoldDB" id="A0A8J3EV44"/>
<name>A0A8J3EV44_9ACTN</name>
<dbReference type="EMBL" id="BMHA01000011">
    <property type="protein sequence ID" value="GGI08440.1"/>
    <property type="molecule type" value="Genomic_DNA"/>
</dbReference>
<dbReference type="Gene3D" id="2.60.120.580">
    <property type="entry name" value="Acetamidase/Formamidase-like domains"/>
    <property type="match status" value="2"/>
</dbReference>
<protein>
    <submittedName>
        <fullName evidence="2">Acetamidase</fullName>
    </submittedName>
</protein>
<dbReference type="OrthoDB" id="9785236at2"/>
<dbReference type="PANTHER" id="PTHR31891">
    <property type="entry name" value="FORMAMIDASE C869.04-RELATED"/>
    <property type="match status" value="1"/>
</dbReference>